<dbReference type="EC" id="1.14.12.10" evidence="3"/>
<dbReference type="Gene3D" id="3.10.450.50">
    <property type="match status" value="1"/>
</dbReference>
<dbReference type="EMBL" id="CP108195">
    <property type="protein sequence ID" value="WTS17634.1"/>
    <property type="molecule type" value="Genomic_DNA"/>
</dbReference>
<dbReference type="Pfam" id="PF00866">
    <property type="entry name" value="Ring_hydroxyl_B"/>
    <property type="match status" value="1"/>
</dbReference>
<comment type="similarity">
    <text evidence="1">Belongs to the bacterial ring-hydroxylating dioxygenase beta subunit family.</text>
</comment>
<dbReference type="InterPro" id="IPR000391">
    <property type="entry name" value="Rng_hydr_dOase-bsu"/>
</dbReference>
<dbReference type="AlphaFoldDB" id="A0AAU1UK71"/>
<dbReference type="NCBIfam" id="TIGR03232">
    <property type="entry name" value="benzo_1_2_benB"/>
    <property type="match status" value="1"/>
</dbReference>
<evidence type="ECO:0000256" key="2">
    <source>
        <dbReference type="ARBA" id="ARBA00023002"/>
    </source>
</evidence>
<reference evidence="3" key="1">
    <citation type="submission" date="2022-10" db="EMBL/GenBank/DDBJ databases">
        <title>The complete genomes of actinobacterial strains from the NBC collection.</title>
        <authorList>
            <person name="Joergensen T.S."/>
            <person name="Alvarez Arevalo M."/>
            <person name="Sterndorff E.B."/>
            <person name="Faurdal D."/>
            <person name="Vuksanovic O."/>
            <person name="Mourched A.-S."/>
            <person name="Charusanti P."/>
            <person name="Shaw S."/>
            <person name="Blin K."/>
            <person name="Weber T."/>
        </authorList>
    </citation>
    <scope>NUCLEOTIDE SEQUENCE</scope>
    <source>
        <strain evidence="3">NBC_00119</strain>
    </source>
</reference>
<sequence length="182" mass="21474">MTTTTVPGESASTQADEFQLLESVRKFLYREARYLDDREFERWLECYHPDAEFWMPAWADDDELTRDPQTEISLIYYANRAGLEDRVFRIRTDRSSATSLPEPRTGHNITNVEIAGRGGADGELLDVRFNWFTLYYRYQHTDMYFGTSYYTLDLSGPEPVIRRKKVVLKNDFIHHVVDIYHL</sequence>
<evidence type="ECO:0000256" key="1">
    <source>
        <dbReference type="ARBA" id="ARBA00009570"/>
    </source>
</evidence>
<dbReference type="InterPro" id="IPR017641">
    <property type="entry name" value="Benzo_1-2-diOase_ssu"/>
</dbReference>
<name>A0AAU1UK71_9ACTN</name>
<dbReference type="GO" id="GO:0018623">
    <property type="term" value="F:benzoate 1,2-dioxygenase activity"/>
    <property type="evidence" value="ECO:0007669"/>
    <property type="project" value="UniProtKB-EC"/>
</dbReference>
<proteinExistence type="inferred from homology"/>
<dbReference type="SUPFAM" id="SSF54427">
    <property type="entry name" value="NTF2-like"/>
    <property type="match status" value="1"/>
</dbReference>
<keyword evidence="2 3" id="KW-0560">Oxidoreductase</keyword>
<evidence type="ECO:0000313" key="3">
    <source>
        <dbReference type="EMBL" id="WTS17634.1"/>
    </source>
</evidence>
<dbReference type="PANTHER" id="PTHR41534">
    <property type="entry name" value="BLR3401 PROTEIN"/>
    <property type="match status" value="1"/>
</dbReference>
<dbReference type="InterPro" id="IPR032710">
    <property type="entry name" value="NTF2-like_dom_sf"/>
</dbReference>
<gene>
    <name evidence="3" type="primary">benB</name>
    <name evidence="3" type="ORF">OHU69_45385</name>
</gene>
<accession>A0AAU1UK71</accession>
<organism evidence="3">
    <name type="scientific">Streptomyces sp. NBC_00119</name>
    <dbReference type="NCBI Taxonomy" id="2975659"/>
    <lineage>
        <taxon>Bacteria</taxon>
        <taxon>Bacillati</taxon>
        <taxon>Actinomycetota</taxon>
        <taxon>Actinomycetes</taxon>
        <taxon>Kitasatosporales</taxon>
        <taxon>Streptomycetaceae</taxon>
        <taxon>Streptomyces</taxon>
    </lineage>
</organism>
<dbReference type="PANTHER" id="PTHR41534:SF1">
    <property type="entry name" value="BLR3401 PROTEIN"/>
    <property type="match status" value="1"/>
</dbReference>
<dbReference type="GO" id="GO:0019380">
    <property type="term" value="P:3-phenylpropionate catabolic process"/>
    <property type="evidence" value="ECO:0007669"/>
    <property type="project" value="TreeGrafter"/>
</dbReference>
<protein>
    <submittedName>
        <fullName evidence="3">Benzoate 1,2-dioxygenase small subunit</fullName>
        <ecNumber evidence="3">1.14.12.10</ecNumber>
    </submittedName>
</protein>
<dbReference type="CDD" id="cd00667">
    <property type="entry name" value="ring_hydroxylating_dioxygenases_beta"/>
    <property type="match status" value="1"/>
</dbReference>